<keyword evidence="2" id="KW-0732">Signal</keyword>
<keyword evidence="4" id="KW-1185">Reference proteome</keyword>
<feature type="region of interest" description="Disordered" evidence="1">
    <location>
        <begin position="39"/>
        <end position="58"/>
    </location>
</feature>
<reference evidence="3 4" key="1">
    <citation type="submission" date="2016-10" db="EMBL/GenBank/DDBJ databases">
        <authorList>
            <person name="de Groot N.N."/>
        </authorList>
    </citation>
    <scope>NUCLEOTIDE SEQUENCE [LARGE SCALE GENOMIC DNA]</scope>
    <source>
        <strain evidence="3 4">DSM 20117</strain>
    </source>
</reference>
<accession>A0A1H0XKI3</accession>
<feature type="signal peptide" evidence="2">
    <location>
        <begin position="1"/>
        <end position="32"/>
    </location>
</feature>
<name>A0A1H0XKI3_9MICC</name>
<dbReference type="Pfam" id="PF02012">
    <property type="entry name" value="BNR"/>
    <property type="match status" value="2"/>
</dbReference>
<organism evidence="3 4">
    <name type="scientific">Crystallibacter crystallopoietes</name>
    <dbReference type="NCBI Taxonomy" id="37928"/>
    <lineage>
        <taxon>Bacteria</taxon>
        <taxon>Bacillati</taxon>
        <taxon>Actinomycetota</taxon>
        <taxon>Actinomycetes</taxon>
        <taxon>Micrococcales</taxon>
        <taxon>Micrococcaceae</taxon>
        <taxon>Crystallibacter</taxon>
    </lineage>
</organism>
<dbReference type="CDD" id="cd15482">
    <property type="entry name" value="Sialidase_non-viral"/>
    <property type="match status" value="1"/>
</dbReference>
<proteinExistence type="predicted"/>
<dbReference type="STRING" id="37928.SAMN04489742_0079"/>
<dbReference type="Proteomes" id="UP000181917">
    <property type="component" value="Unassembled WGS sequence"/>
</dbReference>
<dbReference type="InterPro" id="IPR015943">
    <property type="entry name" value="WD40/YVTN_repeat-like_dom_sf"/>
</dbReference>
<dbReference type="PROSITE" id="PS51257">
    <property type="entry name" value="PROKAR_LIPOPROTEIN"/>
    <property type="match status" value="1"/>
</dbReference>
<gene>
    <name evidence="3" type="ORF">SAMN04489742_0079</name>
</gene>
<protein>
    <submittedName>
        <fullName evidence="3">BNR/Asp-box repeat-containing protein</fullName>
    </submittedName>
</protein>
<evidence type="ECO:0000313" key="3">
    <source>
        <dbReference type="EMBL" id="SDQ03393.1"/>
    </source>
</evidence>
<dbReference type="NCBIfam" id="NF045728">
    <property type="entry name" value="glycosyl_F510_1955"/>
    <property type="match status" value="1"/>
</dbReference>
<dbReference type="SUPFAM" id="SSF110296">
    <property type="entry name" value="Oligoxyloglucan reducing end-specific cellobiohydrolase"/>
    <property type="match status" value="1"/>
</dbReference>
<evidence type="ECO:0000256" key="2">
    <source>
        <dbReference type="SAM" id="SignalP"/>
    </source>
</evidence>
<dbReference type="Gene3D" id="2.130.10.10">
    <property type="entry name" value="YVTN repeat-like/Quinoprotein amine dehydrogenase"/>
    <property type="match status" value="1"/>
</dbReference>
<dbReference type="InterPro" id="IPR054817">
    <property type="entry name" value="Glycosyl_F510_1955-like"/>
</dbReference>
<evidence type="ECO:0000256" key="1">
    <source>
        <dbReference type="SAM" id="MobiDB-lite"/>
    </source>
</evidence>
<sequence>MNHAPKSSKSSRFRTWKRAVVTAAAVSGALLAAGCAQPADNPDPGADTSAAPYGHVHGMSVDPQSGQVLLATHDGLFDVTAEEPEKIGPTIDLMGFSAAGNDHFYASGHPGAGSDLPNPAGLIHSTDGGKTWEPLSRQGESDFHALTVTRNGIVGYDGELRITADLEKWTTSDTGIQPRSLAGTPLSPVVLATTEKGVQRSDDGGKTWELPAAAPVLLLTSFADEATAVGVAPDGSVQVSRDVGKTWQVTGGTVTGQPEAIAAAQGNDGKLQIWVATTAGVEHSTDGGATFNAPEN</sequence>
<dbReference type="InterPro" id="IPR002860">
    <property type="entry name" value="BNR_rpt"/>
</dbReference>
<dbReference type="AlphaFoldDB" id="A0A1H0XKI3"/>
<dbReference type="EMBL" id="FNKH01000001">
    <property type="protein sequence ID" value="SDQ03393.1"/>
    <property type="molecule type" value="Genomic_DNA"/>
</dbReference>
<dbReference type="RefSeq" id="WP_011776934.1">
    <property type="nucleotide sequence ID" value="NZ_FNKH01000001.1"/>
</dbReference>
<evidence type="ECO:0000313" key="4">
    <source>
        <dbReference type="Proteomes" id="UP000181917"/>
    </source>
</evidence>
<dbReference type="OrthoDB" id="9764804at2"/>
<feature type="chain" id="PRO_5039713374" evidence="2">
    <location>
        <begin position="33"/>
        <end position="296"/>
    </location>
</feature>